<organism evidence="1 2">
    <name type="scientific">Pleurodeles waltl</name>
    <name type="common">Iberian ribbed newt</name>
    <dbReference type="NCBI Taxonomy" id="8319"/>
    <lineage>
        <taxon>Eukaryota</taxon>
        <taxon>Metazoa</taxon>
        <taxon>Chordata</taxon>
        <taxon>Craniata</taxon>
        <taxon>Vertebrata</taxon>
        <taxon>Euteleostomi</taxon>
        <taxon>Amphibia</taxon>
        <taxon>Batrachia</taxon>
        <taxon>Caudata</taxon>
        <taxon>Salamandroidea</taxon>
        <taxon>Salamandridae</taxon>
        <taxon>Pleurodelinae</taxon>
        <taxon>Pleurodeles</taxon>
    </lineage>
</organism>
<reference evidence="1" key="1">
    <citation type="journal article" date="2022" name="bioRxiv">
        <title>Sequencing and chromosome-scale assembly of the giantPleurodeles waltlgenome.</title>
        <authorList>
            <person name="Brown T."/>
            <person name="Elewa A."/>
            <person name="Iarovenko S."/>
            <person name="Subramanian E."/>
            <person name="Araus A.J."/>
            <person name="Petzold A."/>
            <person name="Susuki M."/>
            <person name="Suzuki K.-i.T."/>
            <person name="Hayashi T."/>
            <person name="Toyoda A."/>
            <person name="Oliveira C."/>
            <person name="Osipova E."/>
            <person name="Leigh N.D."/>
            <person name="Simon A."/>
            <person name="Yun M.H."/>
        </authorList>
    </citation>
    <scope>NUCLEOTIDE SEQUENCE</scope>
    <source>
        <strain evidence="1">20211129_DDA</strain>
        <tissue evidence="1">Liver</tissue>
    </source>
</reference>
<gene>
    <name evidence="1" type="ORF">NDU88_007091</name>
</gene>
<evidence type="ECO:0000313" key="1">
    <source>
        <dbReference type="EMBL" id="KAJ1118904.1"/>
    </source>
</evidence>
<comment type="caution">
    <text evidence="1">The sequence shown here is derived from an EMBL/GenBank/DDBJ whole genome shotgun (WGS) entry which is preliminary data.</text>
</comment>
<proteinExistence type="predicted"/>
<dbReference type="Proteomes" id="UP001066276">
    <property type="component" value="Chromosome 8"/>
</dbReference>
<sequence length="299" mass="32017">MRSKLRARPLFSCFSQFGNPQCLPCASAPSPWLTSAQGYFFPSLPGRLALCKPEAPGVCISRLKFTKQKQVPAVLTTVVNGWSNAARNYRFSSVVSLHGSASGDGRVPGTGSLVTVTCGALGKLAPAGDVYTDSPSACLFSFFLYVASQSCPVSKRSLLAPRPDTRQEAEQDIACTHPVLSFFLVLPSVHSFDDKGAAAQLSGDRHWDARQIPIKRFFRKGGLGGGAWAVFVCSLTLAVHNTFFPEKRSGCTFEADAHPHPNKGDHTCLFGGLKAASSLSWVLSLTGSLLKVTLLSSFE</sequence>
<keyword evidence="2" id="KW-1185">Reference proteome</keyword>
<evidence type="ECO:0008006" key="3">
    <source>
        <dbReference type="Google" id="ProtNLM"/>
    </source>
</evidence>
<accession>A0AAV7NTV4</accession>
<evidence type="ECO:0000313" key="2">
    <source>
        <dbReference type="Proteomes" id="UP001066276"/>
    </source>
</evidence>
<dbReference type="EMBL" id="JANPWB010000012">
    <property type="protein sequence ID" value="KAJ1118904.1"/>
    <property type="molecule type" value="Genomic_DNA"/>
</dbReference>
<dbReference type="AlphaFoldDB" id="A0AAV7NTV4"/>
<protein>
    <recommendedName>
        <fullName evidence="3">Transmembrane protein</fullName>
    </recommendedName>
</protein>
<name>A0AAV7NTV4_PLEWA</name>